<dbReference type="InParanoid" id="A0A061EX45"/>
<protein>
    <submittedName>
        <fullName evidence="2">Uncharacterized protein</fullName>
    </submittedName>
</protein>
<feature type="compositionally biased region" description="Basic and acidic residues" evidence="1">
    <location>
        <begin position="12"/>
        <end position="30"/>
    </location>
</feature>
<name>A0A061EX45_THECC</name>
<evidence type="ECO:0000256" key="1">
    <source>
        <dbReference type="SAM" id="MobiDB-lite"/>
    </source>
</evidence>
<dbReference type="Gramene" id="EOY09376">
    <property type="protein sequence ID" value="EOY09376"/>
    <property type="gene ID" value="TCM_024811"/>
</dbReference>
<dbReference type="Proteomes" id="UP000026915">
    <property type="component" value="Chromosome 5"/>
</dbReference>
<gene>
    <name evidence="2" type="ORF">TCM_024811</name>
</gene>
<dbReference type="AlphaFoldDB" id="A0A061EX45"/>
<dbReference type="HOGENOM" id="CLU_738531_0_0_1"/>
<evidence type="ECO:0000313" key="2">
    <source>
        <dbReference type="EMBL" id="EOY09376.1"/>
    </source>
</evidence>
<feature type="region of interest" description="Disordered" evidence="1">
    <location>
        <begin position="1"/>
        <end position="37"/>
    </location>
</feature>
<proteinExistence type="predicted"/>
<evidence type="ECO:0000313" key="3">
    <source>
        <dbReference type="Proteomes" id="UP000026915"/>
    </source>
</evidence>
<keyword evidence="3" id="KW-1185">Reference proteome</keyword>
<dbReference type="EMBL" id="CM001883">
    <property type="protein sequence ID" value="EOY09376.1"/>
    <property type="molecule type" value="Genomic_DNA"/>
</dbReference>
<organism evidence="2 3">
    <name type="scientific">Theobroma cacao</name>
    <name type="common">Cacao</name>
    <name type="synonym">Cocoa</name>
    <dbReference type="NCBI Taxonomy" id="3641"/>
    <lineage>
        <taxon>Eukaryota</taxon>
        <taxon>Viridiplantae</taxon>
        <taxon>Streptophyta</taxon>
        <taxon>Embryophyta</taxon>
        <taxon>Tracheophyta</taxon>
        <taxon>Spermatophyta</taxon>
        <taxon>Magnoliopsida</taxon>
        <taxon>eudicotyledons</taxon>
        <taxon>Gunneridae</taxon>
        <taxon>Pentapetalae</taxon>
        <taxon>rosids</taxon>
        <taxon>malvids</taxon>
        <taxon>Malvales</taxon>
        <taxon>Malvaceae</taxon>
        <taxon>Byttnerioideae</taxon>
        <taxon>Theobroma</taxon>
    </lineage>
</organism>
<accession>A0A061EX45</accession>
<reference evidence="2 3" key="1">
    <citation type="journal article" date="2013" name="Genome Biol.">
        <title>The genome sequence of the most widely cultivated cacao type and its use to identify candidate genes regulating pod color.</title>
        <authorList>
            <person name="Motamayor J.C."/>
            <person name="Mockaitis K."/>
            <person name="Schmutz J."/>
            <person name="Haiminen N."/>
            <person name="Iii D.L."/>
            <person name="Cornejo O."/>
            <person name="Findley S.D."/>
            <person name="Zheng P."/>
            <person name="Utro F."/>
            <person name="Royaert S."/>
            <person name="Saski C."/>
            <person name="Jenkins J."/>
            <person name="Podicheti R."/>
            <person name="Zhao M."/>
            <person name="Scheffler B.E."/>
            <person name="Stack J.C."/>
            <person name="Feltus F.A."/>
            <person name="Mustiga G.M."/>
            <person name="Amores F."/>
            <person name="Phillips W."/>
            <person name="Marelli J.P."/>
            <person name="May G.D."/>
            <person name="Shapiro H."/>
            <person name="Ma J."/>
            <person name="Bustamante C.D."/>
            <person name="Schnell R.J."/>
            <person name="Main D."/>
            <person name="Gilbert D."/>
            <person name="Parida L."/>
            <person name="Kuhn D.N."/>
        </authorList>
    </citation>
    <scope>NUCLEOTIDE SEQUENCE [LARGE SCALE GENOMIC DNA]</scope>
    <source>
        <strain evidence="3">cv. Matina 1-6</strain>
    </source>
</reference>
<sequence length="375" mass="40748">MGMAPSNLLVSTEKKSGSEKGASSRRDNCGRIDTMPSMQRGNRVSQIICSSYLLRHGGYGACGVRIRGCDGSLQKTLAAFSGDGGIEMSQRKGVMHGGRLSMPLFGFIWLHQNEMHKMEIFTCLIIESDSTNAKPTSTSWRLRSHTWNIEYMGNKIGEWRIRHTLRKANYMAYKLAKEGVQRVENILVVVEHNGWAAFCRIWWRNGLQHQQPAVTRSTSLRRCSLSFLAVSCLSPDLVVRWSTAPTIDGHSIFLPSPTFSLLPCCGLPFVGSSGAMVGSTNNRRSLGLSPFVGVLSPSFSTAARLVSPLSSLGRSSFSPYLPPLGPVSKIPSPATESFFFGIGFPPDLSLSLPSPTGAGSFFVPVANPSPNSLSL</sequence>